<dbReference type="GO" id="GO:0043139">
    <property type="term" value="F:5'-3' DNA helicase activity"/>
    <property type="evidence" value="ECO:0007669"/>
    <property type="project" value="UniProtKB-EC"/>
</dbReference>
<dbReference type="PANTHER" id="PTHR12873">
    <property type="entry name" value="T7-LIKE MITOCHONDRIAL DNA HELICASE"/>
    <property type="match status" value="1"/>
</dbReference>
<keyword evidence="14" id="KW-1135">Mitochondrion nucleoid</keyword>
<dbReference type="SUPFAM" id="SSF56731">
    <property type="entry name" value="DNA primase core"/>
    <property type="match status" value="1"/>
</dbReference>
<dbReference type="AlphaFoldDB" id="A0A6P8QH09"/>
<dbReference type="CDD" id="cd01122">
    <property type="entry name" value="Twinkle_C"/>
    <property type="match status" value="1"/>
</dbReference>
<evidence type="ECO:0000313" key="23">
    <source>
        <dbReference type="RefSeq" id="XP_033798177.1"/>
    </source>
</evidence>
<dbReference type="GO" id="GO:0016787">
    <property type="term" value="F:hydrolase activity"/>
    <property type="evidence" value="ECO:0007669"/>
    <property type="project" value="UniProtKB-KW"/>
</dbReference>
<evidence type="ECO:0000256" key="1">
    <source>
        <dbReference type="ARBA" id="ARBA00004436"/>
    </source>
</evidence>
<accession>A0A6P8QH09</accession>
<dbReference type="PANTHER" id="PTHR12873:SF0">
    <property type="entry name" value="TWINKLE MTDNA HELICASE"/>
    <property type="match status" value="1"/>
</dbReference>
<keyword evidence="22" id="KW-1185">Reference proteome</keyword>
<dbReference type="InParanoid" id="A0A6P8QH09"/>
<evidence type="ECO:0000256" key="11">
    <source>
        <dbReference type="ARBA" id="ARBA00023128"/>
    </source>
</evidence>
<dbReference type="Pfam" id="PF13481">
    <property type="entry name" value="AAA_25"/>
    <property type="match status" value="1"/>
</dbReference>
<dbReference type="SUPFAM" id="SSF52540">
    <property type="entry name" value="P-loop containing nucleoside triphosphate hydrolases"/>
    <property type="match status" value="1"/>
</dbReference>
<dbReference type="GO" id="GO:0042645">
    <property type="term" value="C:mitochondrial nucleoid"/>
    <property type="evidence" value="ECO:0007669"/>
    <property type="project" value="UniProtKB-SubCell"/>
</dbReference>
<dbReference type="FunFam" id="3.40.50.300:FF:000845">
    <property type="entry name" value="Mitochondrial helicase twinkle"/>
    <property type="match status" value="1"/>
</dbReference>
<evidence type="ECO:0000256" key="14">
    <source>
        <dbReference type="ARBA" id="ARBA00023271"/>
    </source>
</evidence>
<comment type="catalytic activity">
    <reaction evidence="16">
        <text>ATP + H2O = ADP + phosphate + H(+)</text>
        <dbReference type="Rhea" id="RHEA:13065"/>
        <dbReference type="ChEBI" id="CHEBI:15377"/>
        <dbReference type="ChEBI" id="CHEBI:15378"/>
        <dbReference type="ChEBI" id="CHEBI:30616"/>
        <dbReference type="ChEBI" id="CHEBI:43474"/>
        <dbReference type="ChEBI" id="CHEBI:456216"/>
        <dbReference type="EC" id="5.6.2.3"/>
    </reaction>
</comment>
<evidence type="ECO:0000256" key="17">
    <source>
        <dbReference type="ARBA" id="ARBA00055412"/>
    </source>
</evidence>
<keyword evidence="12" id="KW-0472">Membrane</keyword>
<keyword evidence="3" id="KW-0235">DNA replication</keyword>
<dbReference type="GO" id="GO:0003697">
    <property type="term" value="F:single-stranded DNA binding"/>
    <property type="evidence" value="ECO:0007669"/>
    <property type="project" value="InterPro"/>
</dbReference>
<dbReference type="GO" id="GO:0005524">
    <property type="term" value="F:ATP binding"/>
    <property type="evidence" value="ECO:0007669"/>
    <property type="project" value="UniProtKB-KW"/>
</dbReference>
<gene>
    <name evidence="23" type="primary">TWNK</name>
</gene>
<dbReference type="GO" id="GO:0008289">
    <property type="term" value="F:lipid binding"/>
    <property type="evidence" value="ECO:0007669"/>
    <property type="project" value="UniProtKB-KW"/>
</dbReference>
<keyword evidence="7" id="KW-0347">Helicase</keyword>
<evidence type="ECO:0000256" key="3">
    <source>
        <dbReference type="ARBA" id="ARBA00022705"/>
    </source>
</evidence>
<evidence type="ECO:0000256" key="13">
    <source>
        <dbReference type="ARBA" id="ARBA00023235"/>
    </source>
</evidence>
<evidence type="ECO:0000256" key="10">
    <source>
        <dbReference type="ARBA" id="ARBA00023121"/>
    </source>
</evidence>
<evidence type="ECO:0000256" key="15">
    <source>
        <dbReference type="ARBA" id="ARBA00044969"/>
    </source>
</evidence>
<feature type="region of interest" description="Disordered" evidence="20">
    <location>
        <begin position="681"/>
        <end position="704"/>
    </location>
</feature>
<evidence type="ECO:0000256" key="9">
    <source>
        <dbReference type="ARBA" id="ARBA00022946"/>
    </source>
</evidence>
<evidence type="ECO:0000256" key="7">
    <source>
        <dbReference type="ARBA" id="ARBA00022806"/>
    </source>
</evidence>
<evidence type="ECO:0000256" key="2">
    <source>
        <dbReference type="ARBA" id="ARBA00004637"/>
    </source>
</evidence>
<dbReference type="RefSeq" id="XP_033798177.1">
    <property type="nucleotide sequence ID" value="XM_033942286.1"/>
</dbReference>
<dbReference type="GO" id="GO:0006264">
    <property type="term" value="P:mitochondrial DNA replication"/>
    <property type="evidence" value="ECO:0007669"/>
    <property type="project" value="TreeGrafter"/>
</dbReference>
<keyword evidence="10" id="KW-0446">Lipid-binding</keyword>
<dbReference type="CTD" id="56652"/>
<evidence type="ECO:0000313" key="22">
    <source>
        <dbReference type="Proteomes" id="UP000515159"/>
    </source>
</evidence>
<dbReference type="Gene3D" id="3.40.1360.10">
    <property type="match status" value="1"/>
</dbReference>
<evidence type="ECO:0000256" key="18">
    <source>
        <dbReference type="ARBA" id="ARBA00074853"/>
    </source>
</evidence>
<evidence type="ECO:0000256" key="5">
    <source>
        <dbReference type="ARBA" id="ARBA00022792"/>
    </source>
</evidence>
<keyword evidence="8" id="KW-0067">ATP-binding</keyword>
<evidence type="ECO:0000256" key="16">
    <source>
        <dbReference type="ARBA" id="ARBA00048954"/>
    </source>
</evidence>
<dbReference type="OrthoDB" id="275278at2759"/>
<comment type="function">
    <text evidence="17">Mitochondrial helicase involved in mtDNA replication and repair. Might have a role in mtDNA repair. Has DNA strand separation activity needed to form a processive replication fork for leading strand synthesis which is catalyzed by the formation of a replisome complex with POLG and mtSDB. Preferentially unwinds DNA substrates with pre-existing 5'-and 3'- single-stranded tails but is also active on a 5'- flap substrate. Can dissociate the invading strand of immobile or mobile D-loop DNA structures irrespective of the single strand polarity of the third strand. In addition to its DNA strand separation activity, also has DNA strand annealing, DNA strand-exchange and DNA branch migration activities.</text>
</comment>
<dbReference type="InterPro" id="IPR027417">
    <property type="entry name" value="P-loop_NTPase"/>
</dbReference>
<keyword evidence="13" id="KW-0413">Isomerase</keyword>
<evidence type="ECO:0000256" key="12">
    <source>
        <dbReference type="ARBA" id="ARBA00023136"/>
    </source>
</evidence>
<dbReference type="InterPro" id="IPR034154">
    <property type="entry name" value="TOPRIM_DnaG/twinkle"/>
</dbReference>
<evidence type="ECO:0000256" key="20">
    <source>
        <dbReference type="SAM" id="MobiDB-lite"/>
    </source>
</evidence>
<name>A0A6P8QH09_GEOSA</name>
<keyword evidence="4" id="KW-0547">Nucleotide-binding</keyword>
<feature type="domain" description="SF4 helicase" evidence="21">
    <location>
        <begin position="428"/>
        <end position="679"/>
    </location>
</feature>
<dbReference type="EC" id="5.6.2.3" evidence="15"/>
<dbReference type="InterPro" id="IPR027032">
    <property type="entry name" value="Twinkle-like"/>
</dbReference>
<reference evidence="23" key="1">
    <citation type="submission" date="2025-08" db="UniProtKB">
        <authorList>
            <consortium name="RefSeq"/>
        </authorList>
    </citation>
    <scope>IDENTIFICATION</scope>
</reference>
<evidence type="ECO:0000256" key="8">
    <source>
        <dbReference type="ARBA" id="ARBA00022840"/>
    </source>
</evidence>
<keyword evidence="6" id="KW-0378">Hydrolase</keyword>
<comment type="subcellular location">
    <subcellularLocation>
        <location evidence="2">Mitochondrion inner membrane</location>
        <topology evidence="2">Peripheral membrane protein</topology>
    </subcellularLocation>
    <subcellularLocation>
        <location evidence="1">Mitochondrion matrix</location>
        <location evidence="1">Mitochondrion nucleoid</location>
    </subcellularLocation>
</comment>
<keyword evidence="9" id="KW-0809">Transit peptide</keyword>
<keyword evidence="5" id="KW-0999">Mitochondrion inner membrane</keyword>
<evidence type="ECO:0000256" key="19">
    <source>
        <dbReference type="ARBA" id="ARBA00075597"/>
    </source>
</evidence>
<protein>
    <recommendedName>
        <fullName evidence="18">Twinkle mtDNA helicase</fullName>
        <ecNumber evidence="15">5.6.2.3</ecNumber>
    </recommendedName>
    <alternativeName>
        <fullName evidence="19">Twinkle protein, mitochondrial</fullName>
    </alternativeName>
</protein>
<dbReference type="InterPro" id="IPR007694">
    <property type="entry name" value="DNA_helicase_DnaB-like_C"/>
</dbReference>
<dbReference type="GO" id="GO:0005743">
    <property type="term" value="C:mitochondrial inner membrane"/>
    <property type="evidence" value="ECO:0007669"/>
    <property type="project" value="UniProtKB-SubCell"/>
</dbReference>
<evidence type="ECO:0000256" key="6">
    <source>
        <dbReference type="ARBA" id="ARBA00022801"/>
    </source>
</evidence>
<dbReference type="PROSITE" id="PS51199">
    <property type="entry name" value="SF4_HELICASE"/>
    <property type="match status" value="1"/>
</dbReference>
<dbReference type="Gene3D" id="3.40.50.300">
    <property type="entry name" value="P-loop containing nucleotide triphosphate hydrolases"/>
    <property type="match status" value="1"/>
</dbReference>
<dbReference type="KEGG" id="gsh:117359464"/>
<dbReference type="Proteomes" id="UP000515159">
    <property type="component" value="Chromosome 4"/>
</dbReference>
<proteinExistence type="predicted"/>
<dbReference type="FunCoup" id="A0A6P8QH09">
    <property type="interactions" value="1544"/>
</dbReference>
<dbReference type="GeneID" id="117359464"/>
<organism evidence="22 23">
    <name type="scientific">Geotrypetes seraphini</name>
    <name type="common">Gaboon caecilian</name>
    <name type="synonym">Caecilia seraphini</name>
    <dbReference type="NCBI Taxonomy" id="260995"/>
    <lineage>
        <taxon>Eukaryota</taxon>
        <taxon>Metazoa</taxon>
        <taxon>Chordata</taxon>
        <taxon>Craniata</taxon>
        <taxon>Vertebrata</taxon>
        <taxon>Euteleostomi</taxon>
        <taxon>Amphibia</taxon>
        <taxon>Gymnophiona</taxon>
        <taxon>Geotrypetes</taxon>
    </lineage>
</organism>
<evidence type="ECO:0000256" key="4">
    <source>
        <dbReference type="ARBA" id="ARBA00022741"/>
    </source>
</evidence>
<keyword evidence="11" id="KW-0496">Mitochondrion</keyword>
<sequence length="704" mass="79637">MQRSLSRGQLLRSLLSSPHRRPRDPAWIAARAPAQSFWCSSRLSKKAGLPAAAAAAASPALPRPFQDPLCRHFKKDLPASPDLLLQPLSATEIRQYLRSKNISFHDGYSCLRAPSLFAERPRASDPSDKENFSLFIDKTTGRFLCKATLLEGSWEDFQDGVELLQKEGSPFLSPQTFASLLESETERDELELELDGLEVQRIWEKALWVSDLEEEEARLAKTIFNITGINNAILKKFGVKYFKPTKSLVFPWFSSRDFSLKGLKLLSAQCDQQLVKYVETMFPKPGNYYSLFGLHLMGKKDIQVVITSREVDSLALNQATGLPTIALPRGVSCLPPVLLPFLEQFKRIILWLGDDLRSWEASKLFARKLNLKRCSLIRPGEKQPCPLDAYAQGLNLGKILKTAIPAAHKSITSFRQLREDVFGELANVEQVAGVKWSRFPDLNKVLKGHRKGELTIFTGPTGSGKTTFISEYALDLCNQGINTLWGSFEINNVRLAKVMLTQFAMQRLEEQLENYEMWADKFEDLPLYFMTFHGQQNIKMVVDVMQHAVYMYDINHVVIDNLQFMMGQEQLFTDKFALQDYIVGTFRKFATENSCHVTLVIHPRKEEDDKELQTASIFGSAKASQEADNVLILQDRKLITGPGKRYLQVAKNRFDGDVGAFPLEFNKASLTYSSPKGKTRLKKLKDDNTVQLKTPGVETSEKKS</sequence>
<dbReference type="CDD" id="cd01029">
    <property type="entry name" value="TOPRIM_primases"/>
    <property type="match status" value="1"/>
</dbReference>
<dbReference type="FunFam" id="3.40.1360.10:FF:000008">
    <property type="entry name" value="Mitochondrial helicase twinkle"/>
    <property type="match status" value="1"/>
</dbReference>
<evidence type="ECO:0000259" key="21">
    <source>
        <dbReference type="PROSITE" id="PS51199"/>
    </source>
</evidence>